<comment type="caution">
    <text evidence="2">The sequence shown here is derived from an EMBL/GenBank/DDBJ whole genome shotgun (WGS) entry which is preliminary data.</text>
</comment>
<evidence type="ECO:0000313" key="2">
    <source>
        <dbReference type="EMBL" id="KAG8467377.1"/>
    </source>
</evidence>
<dbReference type="AlphaFoldDB" id="A0A8J6CA96"/>
<dbReference type="OrthoDB" id="10608862at2759"/>
<protein>
    <submittedName>
        <fullName evidence="2">Uncharacterized protein</fullName>
    </submittedName>
</protein>
<name>A0A8J6CA96_DIALT</name>
<organism evidence="2 3">
    <name type="scientific">Diacronema lutheri</name>
    <name type="common">Unicellular marine alga</name>
    <name type="synonym">Monochrysis lutheri</name>
    <dbReference type="NCBI Taxonomy" id="2081491"/>
    <lineage>
        <taxon>Eukaryota</taxon>
        <taxon>Haptista</taxon>
        <taxon>Haptophyta</taxon>
        <taxon>Pavlovophyceae</taxon>
        <taxon>Pavlovales</taxon>
        <taxon>Pavlovaceae</taxon>
        <taxon>Diacronema</taxon>
    </lineage>
</organism>
<dbReference type="EMBL" id="JAGTXO010000006">
    <property type="protein sequence ID" value="KAG8467377.1"/>
    <property type="molecule type" value="Genomic_DNA"/>
</dbReference>
<keyword evidence="3" id="KW-1185">Reference proteome</keyword>
<accession>A0A8J6CA96</accession>
<proteinExistence type="predicted"/>
<gene>
    <name evidence="2" type="ORF">KFE25_000693</name>
</gene>
<sequence>MKRTAGEGVGLWAKRLAAALCADDGDAFIAAYDALLNDPARYGDEEIEAIKDRARTIYDAGGVLEDASASEPATSQAHASACATRAPAVA</sequence>
<dbReference type="Proteomes" id="UP000751190">
    <property type="component" value="Unassembled WGS sequence"/>
</dbReference>
<reference evidence="2" key="1">
    <citation type="submission" date="2021-05" db="EMBL/GenBank/DDBJ databases">
        <title>The genome of the haptophyte Pavlova lutheri (Diacronema luteri, Pavlovales) - a model for lipid biosynthesis in eukaryotic algae.</title>
        <authorList>
            <person name="Hulatt C.J."/>
            <person name="Posewitz M.C."/>
        </authorList>
    </citation>
    <scope>NUCLEOTIDE SEQUENCE</scope>
    <source>
        <strain evidence="2">NIVA-4/92</strain>
    </source>
</reference>
<evidence type="ECO:0000313" key="3">
    <source>
        <dbReference type="Proteomes" id="UP000751190"/>
    </source>
</evidence>
<evidence type="ECO:0000256" key="1">
    <source>
        <dbReference type="SAM" id="MobiDB-lite"/>
    </source>
</evidence>
<feature type="region of interest" description="Disordered" evidence="1">
    <location>
        <begin position="68"/>
        <end position="90"/>
    </location>
</feature>